<dbReference type="STRING" id="301148.B4135_3217"/>
<organism evidence="2 3">
    <name type="scientific">Caldibacillus debilis</name>
    <dbReference type="NCBI Taxonomy" id="301148"/>
    <lineage>
        <taxon>Bacteria</taxon>
        <taxon>Bacillati</taxon>
        <taxon>Bacillota</taxon>
        <taxon>Bacilli</taxon>
        <taxon>Bacillales</taxon>
        <taxon>Bacillaceae</taxon>
        <taxon>Caldibacillus</taxon>
    </lineage>
</organism>
<protein>
    <submittedName>
        <fullName evidence="2">Uncharacterized protein</fullName>
    </submittedName>
</protein>
<feature type="region of interest" description="Disordered" evidence="1">
    <location>
        <begin position="1"/>
        <end position="56"/>
    </location>
</feature>
<evidence type="ECO:0000256" key="1">
    <source>
        <dbReference type="SAM" id="MobiDB-lite"/>
    </source>
</evidence>
<feature type="compositionally biased region" description="Basic and acidic residues" evidence="1">
    <location>
        <begin position="1"/>
        <end position="11"/>
    </location>
</feature>
<dbReference type="EMBL" id="LQYT01000109">
    <property type="protein sequence ID" value="KYD11557.1"/>
    <property type="molecule type" value="Genomic_DNA"/>
</dbReference>
<reference evidence="2 3" key="1">
    <citation type="submission" date="2016-01" db="EMBL/GenBank/DDBJ databases">
        <title>Draft Genome Sequences of Seven Thermophilic Sporeformers Isolated from Foods.</title>
        <authorList>
            <person name="Berendsen E.M."/>
            <person name="Wells-Bennik M.H."/>
            <person name="Krawcyk A.O."/>
            <person name="De Jong A."/>
            <person name="Holsappel S."/>
            <person name="Eijlander R.T."/>
            <person name="Kuipers O.P."/>
        </authorList>
    </citation>
    <scope>NUCLEOTIDE SEQUENCE [LARGE SCALE GENOMIC DNA]</scope>
    <source>
        <strain evidence="2 3">B4135</strain>
    </source>
</reference>
<name>A0A150LGW8_9BACI</name>
<comment type="caution">
    <text evidence="2">The sequence shown here is derived from an EMBL/GenBank/DDBJ whole genome shotgun (WGS) entry which is preliminary data.</text>
</comment>
<sequence length="56" mass="6608">MKEMDEGDARRLRPMNLSGRKGLQNRARRTLPQIRRRQTWKGEKKRGADFGKIPQS</sequence>
<evidence type="ECO:0000313" key="3">
    <source>
        <dbReference type="Proteomes" id="UP000075683"/>
    </source>
</evidence>
<feature type="compositionally biased region" description="Basic and acidic residues" evidence="1">
    <location>
        <begin position="40"/>
        <end position="49"/>
    </location>
</feature>
<dbReference type="AlphaFoldDB" id="A0A150LGW8"/>
<feature type="compositionally biased region" description="Basic residues" evidence="1">
    <location>
        <begin position="26"/>
        <end position="39"/>
    </location>
</feature>
<gene>
    <name evidence="2" type="ORF">B4135_3217</name>
</gene>
<accession>A0A150LGW8</accession>
<dbReference type="Proteomes" id="UP000075683">
    <property type="component" value="Unassembled WGS sequence"/>
</dbReference>
<evidence type="ECO:0000313" key="2">
    <source>
        <dbReference type="EMBL" id="KYD11557.1"/>
    </source>
</evidence>
<proteinExistence type="predicted"/>